<keyword evidence="2" id="KW-1185">Reference proteome</keyword>
<evidence type="ECO:0000313" key="2">
    <source>
        <dbReference type="Proteomes" id="UP001595824"/>
    </source>
</evidence>
<comment type="caution">
    <text evidence="1">The sequence shown here is derived from an EMBL/GenBank/DDBJ whole genome shotgun (WGS) entry which is preliminary data.</text>
</comment>
<sequence length="45" mass="4779">MNVPIKLPVLLAAAGLDSLHALSRLLPYLQGVAADEARTILREAP</sequence>
<evidence type="ECO:0000313" key="1">
    <source>
        <dbReference type="EMBL" id="MFC4329635.1"/>
    </source>
</evidence>
<reference evidence="2" key="1">
    <citation type="journal article" date="2019" name="Int. J. Syst. Evol. Microbiol.">
        <title>The Global Catalogue of Microorganisms (GCM) 10K type strain sequencing project: providing services to taxonomists for standard genome sequencing and annotation.</title>
        <authorList>
            <consortium name="The Broad Institute Genomics Platform"/>
            <consortium name="The Broad Institute Genome Sequencing Center for Infectious Disease"/>
            <person name="Wu L."/>
            <person name="Ma J."/>
        </authorList>
    </citation>
    <scope>NUCLEOTIDE SEQUENCE [LARGE SCALE GENOMIC DNA]</scope>
    <source>
        <strain evidence="2">PCU 347</strain>
    </source>
</reference>
<accession>A0ABV8TG38</accession>
<dbReference type="RefSeq" id="WP_381740178.1">
    <property type="nucleotide sequence ID" value="NZ_JBHSDP010000015.1"/>
</dbReference>
<proteinExistence type="predicted"/>
<organism evidence="1 2">
    <name type="scientific">Streptomyces andamanensis</name>
    <dbReference type="NCBI Taxonomy" id="1565035"/>
    <lineage>
        <taxon>Bacteria</taxon>
        <taxon>Bacillati</taxon>
        <taxon>Actinomycetota</taxon>
        <taxon>Actinomycetes</taxon>
        <taxon>Kitasatosporales</taxon>
        <taxon>Streptomycetaceae</taxon>
        <taxon>Streptomyces</taxon>
    </lineage>
</organism>
<gene>
    <name evidence="1" type="ORF">ACFPC0_17890</name>
</gene>
<dbReference type="EMBL" id="JBHSDP010000015">
    <property type="protein sequence ID" value="MFC4329635.1"/>
    <property type="molecule type" value="Genomic_DNA"/>
</dbReference>
<protein>
    <submittedName>
        <fullName evidence="1">Uncharacterized protein</fullName>
    </submittedName>
</protein>
<dbReference type="Proteomes" id="UP001595824">
    <property type="component" value="Unassembled WGS sequence"/>
</dbReference>
<name>A0ABV8TG38_9ACTN</name>